<protein>
    <submittedName>
        <fullName evidence="2">Phage tail protein</fullName>
    </submittedName>
</protein>
<evidence type="ECO:0000313" key="3">
    <source>
        <dbReference type="Proteomes" id="UP000186595"/>
    </source>
</evidence>
<accession>A0AAP7PBJ7</accession>
<proteinExistence type="predicted"/>
<comment type="caution">
    <text evidence="2">The sequence shown here is derived from an EMBL/GenBank/DDBJ whole genome shotgun (WGS) entry which is preliminary data.</text>
</comment>
<dbReference type="Proteomes" id="UP000186595">
    <property type="component" value="Unassembled WGS sequence"/>
</dbReference>
<sequence>MATTNAFCLASPPLVRICLHGDLQRFGRRISLYVNTAAEAIRALSLQVPGFRCQMNEGWYQIRIAGEDTAPEAVYARLHEPLSGRAVIHLVPRLAGAGGNGVFQVVLGVAAIVGSFFTGGATLAAWGAALSAGGLTATTMLFSLGASMILGGVAQMLAPKAKTPEYKSTDNGKQNTYFSSLDNMIAQGNPMPVPYGEMLVGSRRISQDISTRDEGGDGKVVVIGRG</sequence>
<dbReference type="AlphaFoldDB" id="A0AAP7PBJ7"/>
<dbReference type="Pfam" id="PF06805">
    <property type="entry name" value="Lambda_tail_I"/>
    <property type="match status" value="1"/>
</dbReference>
<evidence type="ECO:0000256" key="1">
    <source>
        <dbReference type="SAM" id="Phobius"/>
    </source>
</evidence>
<feature type="transmembrane region" description="Helical" evidence="1">
    <location>
        <begin position="135"/>
        <end position="158"/>
    </location>
</feature>
<keyword evidence="1" id="KW-0472">Membrane</keyword>
<name>A0AAP7PBJ7_ECOLX</name>
<reference evidence="2 3" key="1">
    <citation type="submission" date="2016-11" db="EMBL/GenBank/DDBJ databases">
        <title>Draft genome sequences of five Shigatoxin-producing Escherichia coli isolates harboring the new recently described Subtilase cytotoxin allelic variant subAB2-3.</title>
        <authorList>
            <person name="Tasara T."/>
            <person name="Fierz L."/>
            <person name="Klumpp J."/>
            <person name="Schmidt H."/>
            <person name="Stephan R."/>
        </authorList>
    </citation>
    <scope>NUCLEOTIDE SEQUENCE [LARGE SCALE GENOMIC DNA]</scope>
    <source>
        <strain evidence="2 3">453</strain>
    </source>
</reference>
<dbReference type="InterPro" id="IPR010654">
    <property type="entry name" value="Phage_lambda_tail_I"/>
</dbReference>
<keyword evidence="1" id="KW-1133">Transmembrane helix</keyword>
<dbReference type="EMBL" id="MPGR01000001">
    <property type="protein sequence ID" value="OKB72809.1"/>
    <property type="molecule type" value="Genomic_DNA"/>
</dbReference>
<evidence type="ECO:0000313" key="2">
    <source>
        <dbReference type="EMBL" id="OKB72809.1"/>
    </source>
</evidence>
<gene>
    <name evidence="2" type="ORF">BMT50_08530</name>
</gene>
<keyword evidence="1" id="KW-0812">Transmembrane</keyword>
<feature type="transmembrane region" description="Helical" evidence="1">
    <location>
        <begin position="102"/>
        <end position="129"/>
    </location>
</feature>
<organism evidence="2 3">
    <name type="scientific">Escherichia coli</name>
    <dbReference type="NCBI Taxonomy" id="562"/>
    <lineage>
        <taxon>Bacteria</taxon>
        <taxon>Pseudomonadati</taxon>
        <taxon>Pseudomonadota</taxon>
        <taxon>Gammaproteobacteria</taxon>
        <taxon>Enterobacterales</taxon>
        <taxon>Enterobacteriaceae</taxon>
        <taxon>Escherichia</taxon>
    </lineage>
</organism>